<dbReference type="InterPro" id="IPR051044">
    <property type="entry name" value="MAG_DAG_Lipase"/>
</dbReference>
<dbReference type="SUPFAM" id="SSF53474">
    <property type="entry name" value="alpha/beta-Hydrolases"/>
    <property type="match status" value="1"/>
</dbReference>
<dbReference type="InterPro" id="IPR029058">
    <property type="entry name" value="AB_hydrolase_fold"/>
</dbReference>
<dbReference type="FunCoup" id="A0A059CD64">
    <property type="interactions" value="182"/>
</dbReference>
<evidence type="ECO:0000313" key="3">
    <source>
        <dbReference type="EMBL" id="KCW76307.1"/>
    </source>
</evidence>
<dbReference type="OrthoDB" id="2498029at2759"/>
<dbReference type="GO" id="GO:0016020">
    <property type="term" value="C:membrane"/>
    <property type="evidence" value="ECO:0000318"/>
    <property type="project" value="GO_Central"/>
</dbReference>
<sequence>MGDDAALQEGGCPNDKNLKNFWGNSPEDEDAYFEQQGVRGTRSFRTSPRGLTLFVRSWLPPAAAPPPRAAVLMVHGYGNDVTWTFQATPIFLAQHGFACFAFDLEGHGRSAGLRAFVPDVDLVVDDAIDYFDSVKNDPRFSGLPRFLYGESMGGAICLLIQFRDPAAYQGAVLVAPMCKISDKVRPAWPIPQVLSLVARVMPTLPIVPTADIMRKSVRVEAKKAVAEMNPMRYRGKPRLGTVLDLLRVTDCLNRRLGDVRIPFIVLHGSEDAVTDPEVSQALYREARSEDKAIRIYDGMMHSLLFGETEENIAAVRRDILAWLEERCDRRVEIQ</sequence>
<protein>
    <recommendedName>
        <fullName evidence="2">Serine aminopeptidase S33 domain-containing protein</fullName>
    </recommendedName>
</protein>
<dbReference type="InterPro" id="IPR000073">
    <property type="entry name" value="AB_hydrolase_1"/>
</dbReference>
<dbReference type="PRINTS" id="PR00111">
    <property type="entry name" value="ABHYDROLASE"/>
</dbReference>
<dbReference type="PANTHER" id="PTHR11614">
    <property type="entry name" value="PHOSPHOLIPASE-RELATED"/>
    <property type="match status" value="1"/>
</dbReference>
<gene>
    <name evidence="3" type="ORF">EUGRSUZ_D00683</name>
</gene>
<dbReference type="KEGG" id="egr:104441053"/>
<feature type="region of interest" description="Disordered" evidence="1">
    <location>
        <begin position="1"/>
        <end position="20"/>
    </location>
</feature>
<feature type="domain" description="Serine aminopeptidase S33" evidence="2">
    <location>
        <begin position="66"/>
        <end position="305"/>
    </location>
</feature>
<organism evidence="3">
    <name type="scientific">Eucalyptus grandis</name>
    <name type="common">Flooded gum</name>
    <dbReference type="NCBI Taxonomy" id="71139"/>
    <lineage>
        <taxon>Eukaryota</taxon>
        <taxon>Viridiplantae</taxon>
        <taxon>Streptophyta</taxon>
        <taxon>Embryophyta</taxon>
        <taxon>Tracheophyta</taxon>
        <taxon>Spermatophyta</taxon>
        <taxon>Magnoliopsida</taxon>
        <taxon>eudicotyledons</taxon>
        <taxon>Gunneridae</taxon>
        <taxon>Pentapetalae</taxon>
        <taxon>rosids</taxon>
        <taxon>malvids</taxon>
        <taxon>Myrtales</taxon>
        <taxon>Myrtaceae</taxon>
        <taxon>Myrtoideae</taxon>
        <taxon>Eucalypteae</taxon>
        <taxon>Eucalyptus</taxon>
    </lineage>
</organism>
<dbReference type="InterPro" id="IPR022742">
    <property type="entry name" value="Hydrolase_4"/>
</dbReference>
<name>A0A059CD64_EUCGR</name>
<dbReference type="GO" id="GO:0016298">
    <property type="term" value="F:lipase activity"/>
    <property type="evidence" value="ECO:0000318"/>
    <property type="project" value="GO_Central"/>
</dbReference>
<dbReference type="Gene3D" id="3.40.50.1820">
    <property type="entry name" value="alpha/beta hydrolase"/>
    <property type="match status" value="1"/>
</dbReference>
<accession>A0A059CD64</accession>
<reference evidence="3" key="1">
    <citation type="submission" date="2013-07" db="EMBL/GenBank/DDBJ databases">
        <title>The genome of Eucalyptus grandis.</title>
        <authorList>
            <person name="Schmutz J."/>
            <person name="Hayes R."/>
            <person name="Myburg A."/>
            <person name="Tuskan G."/>
            <person name="Grattapaglia D."/>
            <person name="Rokhsar D.S."/>
        </authorList>
    </citation>
    <scope>NUCLEOTIDE SEQUENCE</scope>
    <source>
        <tissue evidence="3">Leaf extractions</tissue>
    </source>
</reference>
<proteinExistence type="predicted"/>
<evidence type="ECO:0000256" key="1">
    <source>
        <dbReference type="SAM" id="MobiDB-lite"/>
    </source>
</evidence>
<dbReference type="InParanoid" id="A0A059CD64"/>
<dbReference type="STRING" id="71139.A0A059CD64"/>
<dbReference type="Gramene" id="KCW76307">
    <property type="protein sequence ID" value="KCW76307"/>
    <property type="gene ID" value="EUGRSUZ_D00683"/>
</dbReference>
<dbReference type="eggNOG" id="KOG1455">
    <property type="taxonomic scope" value="Eukaryota"/>
</dbReference>
<dbReference type="EMBL" id="KK198756">
    <property type="protein sequence ID" value="KCW76307.1"/>
    <property type="molecule type" value="Genomic_DNA"/>
</dbReference>
<dbReference type="Pfam" id="PF12146">
    <property type="entry name" value="Hydrolase_4"/>
    <property type="match status" value="1"/>
</dbReference>
<evidence type="ECO:0000259" key="2">
    <source>
        <dbReference type="Pfam" id="PF12146"/>
    </source>
</evidence>
<dbReference type="OMA" id="NDVSWTF"/>
<dbReference type="AlphaFoldDB" id="A0A059CD64"/>